<evidence type="ECO:0000313" key="5">
    <source>
        <dbReference type="Proteomes" id="UP001345691"/>
    </source>
</evidence>
<protein>
    <recommendedName>
        <fullName evidence="6">SDR family oxidoreductase</fullName>
    </recommendedName>
</protein>
<dbReference type="InterPro" id="IPR036291">
    <property type="entry name" value="NAD(P)-bd_dom_sf"/>
</dbReference>
<evidence type="ECO:0000256" key="3">
    <source>
        <dbReference type="ARBA" id="ARBA00023002"/>
    </source>
</evidence>
<keyword evidence="5" id="KW-1185">Reference proteome</keyword>
<reference evidence="4 5" key="1">
    <citation type="submission" date="2023-08" db="EMBL/GenBank/DDBJ databases">
        <title>Black Yeasts Isolated from many extreme environments.</title>
        <authorList>
            <person name="Coleine C."/>
            <person name="Stajich J.E."/>
            <person name="Selbmann L."/>
        </authorList>
    </citation>
    <scope>NUCLEOTIDE SEQUENCE [LARGE SCALE GENOMIC DNA]</scope>
    <source>
        <strain evidence="4 5">CCFEE 6328</strain>
    </source>
</reference>
<organism evidence="4 5">
    <name type="scientific">Exophiala sideris</name>
    <dbReference type="NCBI Taxonomy" id="1016849"/>
    <lineage>
        <taxon>Eukaryota</taxon>
        <taxon>Fungi</taxon>
        <taxon>Dikarya</taxon>
        <taxon>Ascomycota</taxon>
        <taxon>Pezizomycotina</taxon>
        <taxon>Eurotiomycetes</taxon>
        <taxon>Chaetothyriomycetidae</taxon>
        <taxon>Chaetothyriales</taxon>
        <taxon>Herpotrichiellaceae</taxon>
        <taxon>Exophiala</taxon>
    </lineage>
</organism>
<dbReference type="Gene3D" id="3.40.50.720">
    <property type="entry name" value="NAD(P)-binding Rossmann-like Domain"/>
    <property type="match status" value="1"/>
</dbReference>
<dbReference type="PANTHER" id="PTHR24321:SF8">
    <property type="entry name" value="ESTRADIOL 17-BETA-DEHYDROGENASE 8-RELATED"/>
    <property type="match status" value="1"/>
</dbReference>
<dbReference type="InterPro" id="IPR020904">
    <property type="entry name" value="Sc_DH/Rdtase_CS"/>
</dbReference>
<dbReference type="Pfam" id="PF13561">
    <property type="entry name" value="adh_short_C2"/>
    <property type="match status" value="1"/>
</dbReference>
<evidence type="ECO:0008006" key="6">
    <source>
        <dbReference type="Google" id="ProtNLM"/>
    </source>
</evidence>
<evidence type="ECO:0000313" key="4">
    <source>
        <dbReference type="EMBL" id="KAK5068141.1"/>
    </source>
</evidence>
<dbReference type="SUPFAM" id="SSF51735">
    <property type="entry name" value="NAD(P)-binding Rossmann-fold domains"/>
    <property type="match status" value="1"/>
</dbReference>
<dbReference type="InterPro" id="IPR002347">
    <property type="entry name" value="SDR_fam"/>
</dbReference>
<evidence type="ECO:0000256" key="2">
    <source>
        <dbReference type="ARBA" id="ARBA00022857"/>
    </source>
</evidence>
<dbReference type="PROSITE" id="PS00061">
    <property type="entry name" value="ADH_SHORT"/>
    <property type="match status" value="1"/>
</dbReference>
<keyword evidence="3" id="KW-0560">Oxidoreductase</keyword>
<dbReference type="Proteomes" id="UP001345691">
    <property type="component" value="Unassembled WGS sequence"/>
</dbReference>
<proteinExistence type="inferred from homology"/>
<name>A0ABR0JQ91_9EURO</name>
<comment type="similarity">
    <text evidence="1">Belongs to the short-chain dehydrogenases/reductases (SDR) family.</text>
</comment>
<dbReference type="CDD" id="cd05233">
    <property type="entry name" value="SDR_c"/>
    <property type="match status" value="1"/>
</dbReference>
<dbReference type="PRINTS" id="PR00081">
    <property type="entry name" value="GDHRDH"/>
</dbReference>
<dbReference type="EMBL" id="JAVRRF010000001">
    <property type="protein sequence ID" value="KAK5068141.1"/>
    <property type="molecule type" value="Genomic_DNA"/>
</dbReference>
<keyword evidence="2" id="KW-0521">NADP</keyword>
<gene>
    <name evidence="4" type="ORF">LTR69_000259</name>
</gene>
<evidence type="ECO:0000256" key="1">
    <source>
        <dbReference type="ARBA" id="ARBA00006484"/>
    </source>
</evidence>
<dbReference type="PRINTS" id="PR00080">
    <property type="entry name" value="SDRFAMILY"/>
</dbReference>
<sequence length="269" mass="29122">MSRQRFENQVVFVTGGSSGLGAETCELFLQEGATLFVTDIAERDILKRFGSEKTFFQQCDVSKPEDCEKAITACIERFGRLDVLFHNGARLGGISTVVDHDVTLFQEVINTNLCGLFYLARVAIPQMRKQGKGAIVSTASTAGLAGDFGLCSYSAAKAGLVNLTRTMALDHAQEGIRVNCVCPGYMITPMTVPFKENKKVYEVLLESIPMHRGADPKEVGRAVLFLASDDASYITGQALVADGGWLAHSGGPNFIKHMAPQVRNPPLSN</sequence>
<accession>A0ABR0JQ91</accession>
<comment type="caution">
    <text evidence="4">The sequence shown here is derived from an EMBL/GenBank/DDBJ whole genome shotgun (WGS) entry which is preliminary data.</text>
</comment>
<dbReference type="PANTHER" id="PTHR24321">
    <property type="entry name" value="DEHYDROGENASES, SHORT CHAIN"/>
    <property type="match status" value="1"/>
</dbReference>